<feature type="region of interest" description="Disordered" evidence="1">
    <location>
        <begin position="118"/>
        <end position="140"/>
    </location>
</feature>
<dbReference type="EnsemblPlants" id="Kaladp0082s0149.1.v1.1">
    <property type="protein sequence ID" value="Kaladp0082s0149.1.v1.1"/>
    <property type="gene ID" value="Kaladp0082s0149.v1.1"/>
</dbReference>
<evidence type="ECO:0000313" key="4">
    <source>
        <dbReference type="Proteomes" id="UP000594263"/>
    </source>
</evidence>
<dbReference type="Gene3D" id="3.40.50.620">
    <property type="entry name" value="HUPs"/>
    <property type="match status" value="1"/>
</dbReference>
<dbReference type="PANTHER" id="PTHR47867:SF1">
    <property type="entry name" value="ADENINE NUCLEOTIDE ALPHA HYDROLASES-LIKE SUPERFAMILY PROTEIN"/>
    <property type="match status" value="1"/>
</dbReference>
<dbReference type="EnsemblPlants" id="Kaladp0082s0149.2.v1.1">
    <property type="protein sequence ID" value="Kaladp0082s0149.2.v1.1"/>
    <property type="gene ID" value="Kaladp0082s0149.v1.1"/>
</dbReference>
<dbReference type="SUPFAM" id="SSF52402">
    <property type="entry name" value="Adenine nucleotide alpha hydrolases-like"/>
    <property type="match status" value="1"/>
</dbReference>
<name>A0A7N0USG5_KALFE</name>
<reference evidence="3" key="1">
    <citation type="submission" date="2021-01" db="UniProtKB">
        <authorList>
            <consortium name="EnsemblPlants"/>
        </authorList>
    </citation>
    <scope>IDENTIFICATION</scope>
</reference>
<keyword evidence="4" id="KW-1185">Reference proteome</keyword>
<dbReference type="InterPro" id="IPR014729">
    <property type="entry name" value="Rossmann-like_a/b/a_fold"/>
</dbReference>
<evidence type="ECO:0000259" key="2">
    <source>
        <dbReference type="Pfam" id="PF00582"/>
    </source>
</evidence>
<dbReference type="AlphaFoldDB" id="A0A7N0USG5"/>
<dbReference type="InterPro" id="IPR006016">
    <property type="entry name" value="UspA"/>
</dbReference>
<dbReference type="CDD" id="cd00293">
    <property type="entry name" value="USP-like"/>
    <property type="match status" value="1"/>
</dbReference>
<accession>A0A7N0USG5</accession>
<dbReference type="Gramene" id="Kaladp0082s0149.2.v1.1">
    <property type="protein sequence ID" value="Kaladp0082s0149.2.v1.1"/>
    <property type="gene ID" value="Kaladp0082s0149.v1.1"/>
</dbReference>
<dbReference type="Gramene" id="Kaladp0082s0149.1.v1.1">
    <property type="protein sequence ID" value="Kaladp0082s0149.1.v1.1"/>
    <property type="gene ID" value="Kaladp0082s0149.v1.1"/>
</dbReference>
<sequence length="253" mass="27870">MHLLYTWRGRGKWHRTDLNLGTHSRKTCLPLRLYELNRWDTGGVINGKRQARAMDADGRSGGAPARKVMVVADPTRESAAALEYALYHAVLEKDDLTLLHVDNVNSWRNSFATFLKRQPSTSHGTTPAPPAEGHGGQGNSDFLEEMKKACKIAQPKMHVQIVKVELEGNNNKGATILSQANSMFIDLLIVGQRQSLSAAILGSRRNSGGSKAQGTADFLIDNCKCTCVAVQRKGQKAGYLLNTKTQRNFWLLA</sequence>
<evidence type="ECO:0000256" key="1">
    <source>
        <dbReference type="SAM" id="MobiDB-lite"/>
    </source>
</evidence>
<dbReference type="PANTHER" id="PTHR47867">
    <property type="entry name" value="ADENINE NUCLEOTIDE ALPHA HYDROLASES-LIKE SUPERFAMILY PROTEIN"/>
    <property type="match status" value="1"/>
</dbReference>
<dbReference type="Proteomes" id="UP000594263">
    <property type="component" value="Unplaced"/>
</dbReference>
<organism evidence="3 4">
    <name type="scientific">Kalanchoe fedtschenkoi</name>
    <name type="common">Lavender scallops</name>
    <name type="synonym">South American air plant</name>
    <dbReference type="NCBI Taxonomy" id="63787"/>
    <lineage>
        <taxon>Eukaryota</taxon>
        <taxon>Viridiplantae</taxon>
        <taxon>Streptophyta</taxon>
        <taxon>Embryophyta</taxon>
        <taxon>Tracheophyta</taxon>
        <taxon>Spermatophyta</taxon>
        <taxon>Magnoliopsida</taxon>
        <taxon>eudicotyledons</taxon>
        <taxon>Gunneridae</taxon>
        <taxon>Pentapetalae</taxon>
        <taxon>Saxifragales</taxon>
        <taxon>Crassulaceae</taxon>
        <taxon>Kalanchoe</taxon>
    </lineage>
</organism>
<dbReference type="OMA" id="MKHACEA"/>
<proteinExistence type="predicted"/>
<protein>
    <recommendedName>
        <fullName evidence="2">UspA domain-containing protein</fullName>
    </recommendedName>
</protein>
<dbReference type="Pfam" id="PF00582">
    <property type="entry name" value="Usp"/>
    <property type="match status" value="1"/>
</dbReference>
<evidence type="ECO:0000313" key="3">
    <source>
        <dbReference type="EnsemblPlants" id="Kaladp0082s0149.2.v1.1"/>
    </source>
</evidence>
<feature type="domain" description="UspA" evidence="2">
    <location>
        <begin position="66"/>
        <end position="203"/>
    </location>
</feature>